<comment type="caution">
    <text evidence="2">The sequence shown here is derived from an EMBL/GenBank/DDBJ whole genome shotgun (WGS) entry which is preliminary data.</text>
</comment>
<dbReference type="GO" id="GO:0003677">
    <property type="term" value="F:DNA binding"/>
    <property type="evidence" value="ECO:0007669"/>
    <property type="project" value="InterPro"/>
</dbReference>
<proteinExistence type="predicted"/>
<dbReference type="SUPFAM" id="SSF143422">
    <property type="entry name" value="Transposase IS200-like"/>
    <property type="match status" value="1"/>
</dbReference>
<accession>A0A1F5X2R7</accession>
<name>A0A1F5X2R7_9BACT</name>
<evidence type="ECO:0000313" key="3">
    <source>
        <dbReference type="Proteomes" id="UP000178684"/>
    </source>
</evidence>
<dbReference type="InterPro" id="IPR036515">
    <property type="entry name" value="Transposase_17_sf"/>
</dbReference>
<gene>
    <name evidence="2" type="ORF">A3B18_01835</name>
</gene>
<dbReference type="InterPro" id="IPR002686">
    <property type="entry name" value="Transposase_17"/>
</dbReference>
<dbReference type="AlphaFoldDB" id="A0A1F5X2R7"/>
<dbReference type="EMBL" id="MFIE01000029">
    <property type="protein sequence ID" value="OGF82170.1"/>
    <property type="molecule type" value="Genomic_DNA"/>
</dbReference>
<feature type="domain" description="Transposase IS200-like" evidence="1">
    <location>
        <begin position="7"/>
        <end position="141"/>
    </location>
</feature>
<organism evidence="2 3">
    <name type="scientific">Candidatus Giovannonibacteria bacterium RIFCSPLOWO2_01_FULL_46_13</name>
    <dbReference type="NCBI Taxonomy" id="1798352"/>
    <lineage>
        <taxon>Bacteria</taxon>
        <taxon>Candidatus Giovannoniibacteriota</taxon>
    </lineage>
</organism>
<dbReference type="GO" id="GO:0004803">
    <property type="term" value="F:transposase activity"/>
    <property type="evidence" value="ECO:0007669"/>
    <property type="project" value="InterPro"/>
</dbReference>
<dbReference type="PANTHER" id="PTHR34322">
    <property type="entry name" value="TRANSPOSASE, Y1_TNP DOMAIN-CONTAINING"/>
    <property type="match status" value="1"/>
</dbReference>
<dbReference type="Pfam" id="PF01797">
    <property type="entry name" value="Y1_Tnp"/>
    <property type="match status" value="1"/>
</dbReference>
<sequence length="212" mass="24806">MRKTQFANGEFYHVYNRGVDKRSIFLDKWDFDRFLKSMEEFNAIDPIGSIYENSFIKEKPSQKKLVNFIAYCLNTNHFHFLIRQASEQGIEKFMQRLGTGYTKYFNNRHKRNGILFQGVFKVVHVGSNNYLLHLSSYINLNFRVHKLGSEASKLTKSSWEEYASGKEGLCKKDLVLRQFKGAAEYKNFAEGSLKDILGRKESLREMESLLLD</sequence>
<evidence type="ECO:0000313" key="2">
    <source>
        <dbReference type="EMBL" id="OGF82170.1"/>
    </source>
</evidence>
<protein>
    <recommendedName>
        <fullName evidence="1">Transposase IS200-like domain-containing protein</fullName>
    </recommendedName>
</protein>
<evidence type="ECO:0000259" key="1">
    <source>
        <dbReference type="SMART" id="SM01321"/>
    </source>
</evidence>
<dbReference type="Gene3D" id="3.30.70.1290">
    <property type="entry name" value="Transposase IS200-like"/>
    <property type="match status" value="1"/>
</dbReference>
<dbReference type="GO" id="GO:0006313">
    <property type="term" value="P:DNA transposition"/>
    <property type="evidence" value="ECO:0007669"/>
    <property type="project" value="InterPro"/>
</dbReference>
<dbReference type="PANTHER" id="PTHR34322:SF2">
    <property type="entry name" value="TRANSPOSASE IS200-LIKE DOMAIN-CONTAINING PROTEIN"/>
    <property type="match status" value="1"/>
</dbReference>
<dbReference type="Proteomes" id="UP000178684">
    <property type="component" value="Unassembled WGS sequence"/>
</dbReference>
<reference evidence="2 3" key="1">
    <citation type="journal article" date="2016" name="Nat. Commun.">
        <title>Thousands of microbial genomes shed light on interconnected biogeochemical processes in an aquifer system.</title>
        <authorList>
            <person name="Anantharaman K."/>
            <person name="Brown C.T."/>
            <person name="Hug L.A."/>
            <person name="Sharon I."/>
            <person name="Castelle C.J."/>
            <person name="Probst A.J."/>
            <person name="Thomas B.C."/>
            <person name="Singh A."/>
            <person name="Wilkins M.J."/>
            <person name="Karaoz U."/>
            <person name="Brodie E.L."/>
            <person name="Williams K.H."/>
            <person name="Hubbard S.S."/>
            <person name="Banfield J.F."/>
        </authorList>
    </citation>
    <scope>NUCLEOTIDE SEQUENCE [LARGE SCALE GENOMIC DNA]</scope>
</reference>
<dbReference type="SMART" id="SM01321">
    <property type="entry name" value="Y1_Tnp"/>
    <property type="match status" value="1"/>
</dbReference>